<gene>
    <name evidence="2" type="ORF">ODALV1_LOCUS11072</name>
</gene>
<evidence type="ECO:0000313" key="2">
    <source>
        <dbReference type="EMBL" id="CAL8102176.1"/>
    </source>
</evidence>
<feature type="compositionally biased region" description="Low complexity" evidence="1">
    <location>
        <begin position="452"/>
        <end position="468"/>
    </location>
</feature>
<protein>
    <submittedName>
        <fullName evidence="2">Uncharacterized protein</fullName>
    </submittedName>
</protein>
<reference evidence="2 3" key="1">
    <citation type="submission" date="2024-08" db="EMBL/GenBank/DDBJ databases">
        <authorList>
            <person name="Cucini C."/>
            <person name="Frati F."/>
        </authorList>
    </citation>
    <scope>NUCLEOTIDE SEQUENCE [LARGE SCALE GENOMIC DNA]</scope>
</reference>
<feature type="region of interest" description="Disordered" evidence="1">
    <location>
        <begin position="292"/>
        <end position="331"/>
    </location>
</feature>
<feature type="compositionally biased region" description="Low complexity" evidence="1">
    <location>
        <begin position="60"/>
        <end position="69"/>
    </location>
</feature>
<dbReference type="Proteomes" id="UP001642540">
    <property type="component" value="Unassembled WGS sequence"/>
</dbReference>
<evidence type="ECO:0000313" key="3">
    <source>
        <dbReference type="Proteomes" id="UP001642540"/>
    </source>
</evidence>
<feature type="region of interest" description="Disordered" evidence="1">
    <location>
        <begin position="43"/>
        <end position="88"/>
    </location>
</feature>
<feature type="compositionally biased region" description="Polar residues" evidence="1">
    <location>
        <begin position="556"/>
        <end position="579"/>
    </location>
</feature>
<comment type="caution">
    <text evidence="2">The sequence shown here is derived from an EMBL/GenBank/DDBJ whole genome shotgun (WGS) entry which is preliminary data.</text>
</comment>
<feature type="compositionally biased region" description="Low complexity" evidence="1">
    <location>
        <begin position="366"/>
        <end position="380"/>
    </location>
</feature>
<organism evidence="2 3">
    <name type="scientific">Orchesella dallaii</name>
    <dbReference type="NCBI Taxonomy" id="48710"/>
    <lineage>
        <taxon>Eukaryota</taxon>
        <taxon>Metazoa</taxon>
        <taxon>Ecdysozoa</taxon>
        <taxon>Arthropoda</taxon>
        <taxon>Hexapoda</taxon>
        <taxon>Collembola</taxon>
        <taxon>Entomobryomorpha</taxon>
        <taxon>Entomobryoidea</taxon>
        <taxon>Orchesellidae</taxon>
        <taxon>Orchesellinae</taxon>
        <taxon>Orchesella</taxon>
    </lineage>
</organism>
<proteinExistence type="predicted"/>
<feature type="region of interest" description="Disordered" evidence="1">
    <location>
        <begin position="550"/>
        <end position="598"/>
    </location>
</feature>
<sequence length="629" mass="66118">MVHVSDAGGRHKMLAFTTSTEPTFTGIDSIIKVNTKEVVTFNDHHLNPSSSNHHHHSQSEHTTSSEFHSGIIGNIGIPPQSIKSSSSSIVPKTILKNTLNSFDKSPKYRLSDKMFADEEQHGNNNANNGNANYLADTINSNSNMTSGTTTSSQTQNNMMRGNNMNYGQHDLDLISHGLTDSVCETIKLLENDYDHKCGGGVTTATSASLSSGISGSSSSTSAGGIIDEPNVVYTEEIVISSISTARSAAMTGMTKPGIMKTFSSFSSSSSSSSNASGGGHQIMTKRTEQWKNQQLDEEDEEAMSQSNESEETPLLTAAESSSSETQPTIMPASNMSHVSTALSTSNATSDNISNDSLGMTTTANVGAGTPTAGAHGAPPALHKLGKMTNGTKAAGLKRVSFGSSKGSMVETLIYESPISDEPGKSGRAGTLPILSNGSSKSGSKGEVHDSPDSTASGGSTGGSRPPSRVRVTFFESEKPLAVSSPESDIIDFDLSKMTIHGSPTTVDHSSPTYNRQISVEGWDNPFRPDGDLSKEADQIVELIKEGKPINDETLRSKSPSVNETMNTSTSIPTQNQLNASPKGKEVNGSATNGTSGPVDIQHTVVTPAAQAGQVEHVVLKKKKGCCVIQ</sequence>
<name>A0ABP1QGA6_9HEXA</name>
<dbReference type="EMBL" id="CAXLJM020000033">
    <property type="protein sequence ID" value="CAL8102176.1"/>
    <property type="molecule type" value="Genomic_DNA"/>
</dbReference>
<evidence type="ECO:0000256" key="1">
    <source>
        <dbReference type="SAM" id="MobiDB-lite"/>
    </source>
</evidence>
<feature type="region of interest" description="Disordered" evidence="1">
    <location>
        <begin position="417"/>
        <end position="468"/>
    </location>
</feature>
<keyword evidence="3" id="KW-1185">Reference proteome</keyword>
<feature type="compositionally biased region" description="Polar residues" evidence="1">
    <location>
        <begin position="318"/>
        <end position="331"/>
    </location>
</feature>
<accession>A0ABP1QGA6</accession>
<feature type="region of interest" description="Disordered" evidence="1">
    <location>
        <begin position="361"/>
        <end position="386"/>
    </location>
</feature>